<dbReference type="InterPro" id="IPR008969">
    <property type="entry name" value="CarboxyPept-like_regulatory"/>
</dbReference>
<keyword evidence="4" id="KW-1003">Cell membrane</keyword>
<dbReference type="EMBL" id="JABSNP010000007">
    <property type="protein sequence ID" value="NRT19007.1"/>
    <property type="molecule type" value="Genomic_DNA"/>
</dbReference>
<dbReference type="Gene3D" id="3.30.1150.10">
    <property type="match status" value="1"/>
</dbReference>
<comment type="caution">
    <text evidence="12">The sequence shown here is derived from an EMBL/GenBank/DDBJ whole genome shotgun (WGS) entry which is preliminary data.</text>
</comment>
<feature type="chain" id="PRO_5047072582" evidence="10">
    <location>
        <begin position="24"/>
        <end position="243"/>
    </location>
</feature>
<feature type="signal peptide" evidence="10">
    <location>
        <begin position="1"/>
        <end position="23"/>
    </location>
</feature>
<keyword evidence="13" id="KW-1185">Reference proteome</keyword>
<dbReference type="InterPro" id="IPR037682">
    <property type="entry name" value="TonB_C"/>
</dbReference>
<sequence>MLLNLYAATLLLGHALLPLSPRAVSPAATVAGRWARSAAALSGQVLTEAGAPLPGVIIVVQGSPSVSSTNSDGRFLVPLAVADPVLVFSCAGYRAQTVVPPAEGPLSVTMYATTGSGSDAATATAGGTVSAGGQARAAALPFADVMPDFTGGSQAYRAYLRENAHYPAEALEKVLAGAVYVGFVVDEQGRICDAEVVKGCGHGFDEEALRLVRLMPWWTPGKMAGRPVRVARTLRIVFEAVER</sequence>
<dbReference type="Proteomes" id="UP000779507">
    <property type="component" value="Unassembled WGS sequence"/>
</dbReference>
<evidence type="ECO:0000256" key="3">
    <source>
        <dbReference type="ARBA" id="ARBA00022448"/>
    </source>
</evidence>
<keyword evidence="10" id="KW-0732">Signal</keyword>
<dbReference type="InterPro" id="IPR051045">
    <property type="entry name" value="TonB-dependent_transducer"/>
</dbReference>
<evidence type="ECO:0000256" key="10">
    <source>
        <dbReference type="SAM" id="SignalP"/>
    </source>
</evidence>
<name>A0ABX2FRE3_9BACT</name>
<protein>
    <submittedName>
        <fullName evidence="12">TonB family protein</fullName>
    </submittedName>
</protein>
<evidence type="ECO:0000256" key="5">
    <source>
        <dbReference type="ARBA" id="ARBA00022519"/>
    </source>
</evidence>
<dbReference type="Pfam" id="PF13620">
    <property type="entry name" value="CarboxypepD_reg"/>
    <property type="match status" value="1"/>
</dbReference>
<dbReference type="PANTHER" id="PTHR33446:SF2">
    <property type="entry name" value="PROTEIN TONB"/>
    <property type="match status" value="1"/>
</dbReference>
<evidence type="ECO:0000256" key="1">
    <source>
        <dbReference type="ARBA" id="ARBA00004383"/>
    </source>
</evidence>
<dbReference type="PANTHER" id="PTHR33446">
    <property type="entry name" value="PROTEIN TONB-RELATED"/>
    <property type="match status" value="1"/>
</dbReference>
<dbReference type="RefSeq" id="WP_173809743.1">
    <property type="nucleotide sequence ID" value="NZ_JABSNP010000007.1"/>
</dbReference>
<evidence type="ECO:0000259" key="11">
    <source>
        <dbReference type="PROSITE" id="PS52015"/>
    </source>
</evidence>
<dbReference type="SUPFAM" id="SSF49464">
    <property type="entry name" value="Carboxypeptidase regulatory domain-like"/>
    <property type="match status" value="1"/>
</dbReference>
<evidence type="ECO:0000256" key="7">
    <source>
        <dbReference type="ARBA" id="ARBA00022927"/>
    </source>
</evidence>
<evidence type="ECO:0000256" key="4">
    <source>
        <dbReference type="ARBA" id="ARBA00022475"/>
    </source>
</evidence>
<dbReference type="PROSITE" id="PS52015">
    <property type="entry name" value="TONB_CTD"/>
    <property type="match status" value="1"/>
</dbReference>
<keyword evidence="3" id="KW-0813">Transport</keyword>
<evidence type="ECO:0000256" key="6">
    <source>
        <dbReference type="ARBA" id="ARBA00022692"/>
    </source>
</evidence>
<evidence type="ECO:0000256" key="9">
    <source>
        <dbReference type="ARBA" id="ARBA00023136"/>
    </source>
</evidence>
<dbReference type="Pfam" id="PF03544">
    <property type="entry name" value="TonB_C"/>
    <property type="match status" value="1"/>
</dbReference>
<comment type="subcellular location">
    <subcellularLocation>
        <location evidence="1">Cell inner membrane</location>
        <topology evidence="1">Single-pass membrane protein</topology>
        <orientation evidence="1">Periplasmic side</orientation>
    </subcellularLocation>
</comment>
<organism evidence="12 13">
    <name type="scientific">Hymenobacter caeli</name>
    <dbReference type="NCBI Taxonomy" id="2735894"/>
    <lineage>
        <taxon>Bacteria</taxon>
        <taxon>Pseudomonadati</taxon>
        <taxon>Bacteroidota</taxon>
        <taxon>Cytophagia</taxon>
        <taxon>Cytophagales</taxon>
        <taxon>Hymenobacteraceae</taxon>
        <taxon>Hymenobacter</taxon>
    </lineage>
</organism>
<evidence type="ECO:0000313" key="13">
    <source>
        <dbReference type="Proteomes" id="UP000779507"/>
    </source>
</evidence>
<keyword evidence="5" id="KW-0997">Cell inner membrane</keyword>
<dbReference type="NCBIfam" id="TIGR01352">
    <property type="entry name" value="tonB_Cterm"/>
    <property type="match status" value="1"/>
</dbReference>
<keyword evidence="7" id="KW-0653">Protein transport</keyword>
<dbReference type="Gene3D" id="2.60.40.1120">
    <property type="entry name" value="Carboxypeptidase-like, regulatory domain"/>
    <property type="match status" value="1"/>
</dbReference>
<feature type="domain" description="TonB C-terminal" evidence="11">
    <location>
        <begin position="151"/>
        <end position="243"/>
    </location>
</feature>
<reference evidence="12 13" key="1">
    <citation type="submission" date="2020-05" db="EMBL/GenBank/DDBJ databases">
        <title>Genomic Encyclopedia of Type Strains, Phase IV (KMG-V): Genome sequencing to study the core and pangenomes of soil and plant-associated prokaryotes.</title>
        <authorList>
            <person name="Whitman W."/>
        </authorList>
    </citation>
    <scope>NUCLEOTIDE SEQUENCE [LARGE SCALE GENOMIC DNA]</scope>
    <source>
        <strain evidence="12 13">9A</strain>
    </source>
</reference>
<accession>A0ABX2FRE3</accession>
<dbReference type="SUPFAM" id="SSF74653">
    <property type="entry name" value="TolA/TonB C-terminal domain"/>
    <property type="match status" value="1"/>
</dbReference>
<comment type="similarity">
    <text evidence="2">Belongs to the TonB family.</text>
</comment>
<keyword evidence="6" id="KW-0812">Transmembrane</keyword>
<keyword evidence="8" id="KW-1133">Transmembrane helix</keyword>
<gene>
    <name evidence="12" type="ORF">HNP98_001830</name>
</gene>
<evidence type="ECO:0000256" key="2">
    <source>
        <dbReference type="ARBA" id="ARBA00006555"/>
    </source>
</evidence>
<dbReference type="InterPro" id="IPR006260">
    <property type="entry name" value="TonB/TolA_C"/>
</dbReference>
<evidence type="ECO:0000256" key="8">
    <source>
        <dbReference type="ARBA" id="ARBA00022989"/>
    </source>
</evidence>
<proteinExistence type="inferred from homology"/>
<evidence type="ECO:0000313" key="12">
    <source>
        <dbReference type="EMBL" id="NRT19007.1"/>
    </source>
</evidence>
<keyword evidence="9" id="KW-0472">Membrane</keyword>